<dbReference type="Proteomes" id="UP000676194">
    <property type="component" value="Chromosome"/>
</dbReference>
<keyword evidence="2" id="KW-1185">Reference proteome</keyword>
<accession>A0A8E6BAP5</accession>
<evidence type="ECO:0000313" key="2">
    <source>
        <dbReference type="Proteomes" id="UP000676194"/>
    </source>
</evidence>
<sequence length="475" mass="52229">MTELTVHLRVNDSTTEQQTPVRFSIQDEQGKFYAPHGRAEDFPMGLAEAVGGAAAIGTKKWYYIDGSCEITLPTGVPLHLQVAKGLLYEPIDRTVTLGAGQMALRLTIEKKLPARNDFFVDSRAHFLTPHDALLEAQAEGLDAIQLLIAENMVPGQDGKLYPTTMNLAAFSGQEACLERDGTSVVVNTLNSHPAVGKVALLHCHRPIFPLSFGEENDNWSICDWCDQGHRKKGVAVWVDAYHEAVPGGEALVAALLGKIDAIELTANRAAKILSMVTMLRTLNYPVALVGSRERWSNKMAANTLLTVVSRDRTFVEAIREAKTYVTNGPIMEWSVEEEWLRARAESLRPMEKLTVSNATTKLAEFKAREVSGVYCIEAEFPVSQCPSPFVILSVDGPSGEDSRNQRGAYAVTSPITIGEYDPQDPALETARKTLRKLVEGYRDWQETGARFTKSNVRDRVMGYCADALTKLDGGS</sequence>
<dbReference type="RefSeq" id="WP_213499607.1">
    <property type="nucleotide sequence ID" value="NZ_CP074694.1"/>
</dbReference>
<proteinExistence type="predicted"/>
<protein>
    <submittedName>
        <fullName evidence="1">Uncharacterized protein</fullName>
    </submittedName>
</protein>
<evidence type="ECO:0000313" key="1">
    <source>
        <dbReference type="EMBL" id="QVL34529.1"/>
    </source>
</evidence>
<gene>
    <name evidence="1" type="ORF">KIH39_11655</name>
</gene>
<dbReference type="EMBL" id="CP074694">
    <property type="protein sequence ID" value="QVL34529.1"/>
    <property type="molecule type" value="Genomic_DNA"/>
</dbReference>
<name>A0A8E6BAP5_9BACT</name>
<dbReference type="AlphaFoldDB" id="A0A8E6BAP5"/>
<dbReference type="KEGG" id="tsph:KIH39_11655"/>
<reference evidence="1" key="1">
    <citation type="submission" date="2021-05" db="EMBL/GenBank/DDBJ databases">
        <title>Complete genome sequence of the cellulolytic planctomycete Telmatocola sphagniphila SP2T and characterization of the first cellulase from planctomycetes.</title>
        <authorList>
            <person name="Rakitin A.L."/>
            <person name="Beletsky A.V."/>
            <person name="Naumoff D.G."/>
            <person name="Kulichevskaya I.S."/>
            <person name="Mardanov A.V."/>
            <person name="Ravin N.V."/>
            <person name="Dedysh S.N."/>
        </authorList>
    </citation>
    <scope>NUCLEOTIDE SEQUENCE</scope>
    <source>
        <strain evidence="1">SP2T</strain>
    </source>
</reference>
<organism evidence="1 2">
    <name type="scientific">Telmatocola sphagniphila</name>
    <dbReference type="NCBI Taxonomy" id="1123043"/>
    <lineage>
        <taxon>Bacteria</taxon>
        <taxon>Pseudomonadati</taxon>
        <taxon>Planctomycetota</taxon>
        <taxon>Planctomycetia</taxon>
        <taxon>Gemmatales</taxon>
        <taxon>Gemmataceae</taxon>
    </lineage>
</organism>